<evidence type="ECO:0000313" key="2">
    <source>
        <dbReference type="Proteomes" id="UP000234775"/>
    </source>
</evidence>
<evidence type="ECO:0008006" key="3">
    <source>
        <dbReference type="Google" id="ProtNLM"/>
    </source>
</evidence>
<keyword evidence="2" id="KW-1185">Reference proteome</keyword>
<dbReference type="Proteomes" id="UP000234775">
    <property type="component" value="Unassembled WGS sequence"/>
</dbReference>
<sequence length="97" mass="11213">MQNPISTHSPFQKIRSINSESPKLFRLHSLVQTQHPIYIQVKRNMGNIYTKDTLFGRVISLSHAKDMFLFEDLNSQINYLIPLNSLISILSPQDLTE</sequence>
<reference evidence="1 2" key="1">
    <citation type="submission" date="2017-12" db="EMBL/GenBank/DDBJ databases">
        <title>Phylogenetic diversity of female urinary microbiome.</title>
        <authorList>
            <person name="Thomas-White K."/>
            <person name="Wolfe A.J."/>
        </authorList>
    </citation>
    <scope>NUCLEOTIDE SEQUENCE [LARGE SCALE GENOMIC DNA]</scope>
    <source>
        <strain evidence="1 2">UMB0844</strain>
    </source>
</reference>
<dbReference type="EMBL" id="PKGZ01000001">
    <property type="protein sequence ID" value="PKY92170.1"/>
    <property type="molecule type" value="Genomic_DNA"/>
</dbReference>
<proteinExistence type="predicted"/>
<comment type="caution">
    <text evidence="1">The sequence shown here is derived from an EMBL/GenBank/DDBJ whole genome shotgun (WGS) entry which is preliminary data.</text>
</comment>
<gene>
    <name evidence="1" type="ORF">CYJ27_01685</name>
</gene>
<evidence type="ECO:0000313" key="1">
    <source>
        <dbReference type="EMBL" id="PKY92170.1"/>
    </source>
</evidence>
<dbReference type="AlphaFoldDB" id="A0A2I1K955"/>
<name>A0A2I1K955_9LACT</name>
<dbReference type="RefSeq" id="WP_101659543.1">
    <property type="nucleotide sequence ID" value="NZ_PKGZ01000001.1"/>
</dbReference>
<accession>A0A2I1K955</accession>
<organism evidence="1 2">
    <name type="scientific">Aerococcus christensenii</name>
    <dbReference type="NCBI Taxonomy" id="87541"/>
    <lineage>
        <taxon>Bacteria</taxon>
        <taxon>Bacillati</taxon>
        <taxon>Bacillota</taxon>
        <taxon>Bacilli</taxon>
        <taxon>Lactobacillales</taxon>
        <taxon>Aerococcaceae</taxon>
        <taxon>Aerococcus</taxon>
    </lineage>
</organism>
<protein>
    <recommendedName>
        <fullName evidence="3">DUF2642 domain-containing protein</fullName>
    </recommendedName>
</protein>